<dbReference type="InterPro" id="IPR051717">
    <property type="entry name" value="MFS_MFSD6"/>
</dbReference>
<dbReference type="PANTHER" id="PTHR16172:SF2">
    <property type="entry name" value="MAJOR FACILITATOR SUPERFAMILY DOMAIN-CONTAINING PROTEIN 6"/>
    <property type="match status" value="1"/>
</dbReference>
<feature type="compositionally biased region" description="Acidic residues" evidence="6">
    <location>
        <begin position="81"/>
        <end position="90"/>
    </location>
</feature>
<feature type="transmembrane region" description="Helical" evidence="7">
    <location>
        <begin position="384"/>
        <end position="404"/>
    </location>
</feature>
<feature type="transmembrane region" description="Helical" evidence="7">
    <location>
        <begin position="243"/>
        <end position="264"/>
    </location>
</feature>
<keyword evidence="4 7" id="KW-1133">Transmembrane helix</keyword>
<feature type="transmembrane region" description="Helical" evidence="7">
    <location>
        <begin position="25"/>
        <end position="44"/>
    </location>
</feature>
<evidence type="ECO:0000256" key="5">
    <source>
        <dbReference type="ARBA" id="ARBA00023136"/>
    </source>
</evidence>
<organism evidence="9">
    <name type="scientific">Notodromas monacha</name>
    <dbReference type="NCBI Taxonomy" id="399045"/>
    <lineage>
        <taxon>Eukaryota</taxon>
        <taxon>Metazoa</taxon>
        <taxon>Ecdysozoa</taxon>
        <taxon>Arthropoda</taxon>
        <taxon>Crustacea</taxon>
        <taxon>Oligostraca</taxon>
        <taxon>Ostracoda</taxon>
        <taxon>Podocopa</taxon>
        <taxon>Podocopida</taxon>
        <taxon>Cypridocopina</taxon>
        <taxon>Cypridoidea</taxon>
        <taxon>Cyprididae</taxon>
        <taxon>Notodromas</taxon>
    </lineage>
</organism>
<dbReference type="Proteomes" id="UP000678499">
    <property type="component" value="Unassembled WGS sequence"/>
</dbReference>
<dbReference type="AlphaFoldDB" id="A0A7R9BRP0"/>
<evidence type="ECO:0000313" key="9">
    <source>
        <dbReference type="EMBL" id="CAD7278902.1"/>
    </source>
</evidence>
<dbReference type="PANTHER" id="PTHR16172">
    <property type="entry name" value="MAJOR FACILITATOR SUPERFAMILY DOMAIN-CONTAINING PROTEIN 6-LIKE"/>
    <property type="match status" value="1"/>
</dbReference>
<evidence type="ECO:0000256" key="7">
    <source>
        <dbReference type="SAM" id="Phobius"/>
    </source>
</evidence>
<sequence>MFLQGNSDGDFKKFDSGGRQNKSKMIMIGSLVCFIIFTMALNFVQSPAVGCLKHNGTHYLLEVPDETINERDYESRGRDREEEDGEDIEPVEVREKRDTGPVVSWIDGFGNSHPVIVRGSSSMGMRRMKRRSNNDDAGRTFTNALSGSLNFEGDFLPADEYVRKYSDLLTDDEDPGNDNNDDLGNVESMRMKREAKKPGVGHVIGTSPLQVEFVVNYKEKDHETWFSPPNSNLVYTSKDVQKVFFLLLLLILIGEGLGAPALTLADRTAQVGKERNYTICFAVFSVLMGCAGITSTQFRFPQTQVPDSLRLDDVNKDGQAGANNVQTEYKFSLEGNPVPDPVQEPVRPAADLGKSKVFAQQLPRQMPEWMTVFRHFASPRCATFLFVAWLMGFGIGLIFTFLFWHLQDFGGTPTLFGIASVINHISEIFAYFFSFRLITQIGHVKVLCLGLIGNVIRFLYISWLRNPWWVLPFEFMQGITHAAVWAACCSYIAHVTPMDLRPHANGVLQGLHHGFGRACGAILGGCFVQYFGSQATFRAYGFFCLLVLVAFVLIHFFREGKFQIDLSHVDDPRVVAEASHLAPHGVPATPMPRVLSSSKIQDLAEQQQQHSQVNYGSGPNLGVGGTSNPFLGGGGGDFSGGYNYHMGITGGTDSGSDVEDVFPSPTASTNPFMDPAFGLTNKGKSLRSPDVMVDLDWIRENFHAYNDALKELVESEEKLLKGPMPKTKPHHQQPLPAYATNEYDW</sequence>
<dbReference type="InterPro" id="IPR036259">
    <property type="entry name" value="MFS_trans_sf"/>
</dbReference>
<dbReference type="Pfam" id="PF12832">
    <property type="entry name" value="MFS_1_like"/>
    <property type="match status" value="1"/>
</dbReference>
<dbReference type="EMBL" id="CAJPEX010001404">
    <property type="protein sequence ID" value="CAG0919054.1"/>
    <property type="molecule type" value="Genomic_DNA"/>
</dbReference>
<reference evidence="9" key="1">
    <citation type="submission" date="2020-11" db="EMBL/GenBank/DDBJ databases">
        <authorList>
            <person name="Tran Van P."/>
        </authorList>
    </citation>
    <scope>NUCLEOTIDE SEQUENCE</scope>
</reference>
<feature type="region of interest" description="Disordered" evidence="6">
    <location>
        <begin position="722"/>
        <end position="745"/>
    </location>
</feature>
<accession>A0A7R9BRP0</accession>
<proteinExistence type="inferred from homology"/>
<gene>
    <name evidence="9" type="ORF">NMOB1V02_LOCUS6596</name>
</gene>
<keyword evidence="3 7" id="KW-0812">Transmembrane</keyword>
<name>A0A7R9BRP0_9CRUS</name>
<dbReference type="GO" id="GO:0016020">
    <property type="term" value="C:membrane"/>
    <property type="evidence" value="ECO:0007669"/>
    <property type="project" value="UniProtKB-SubCell"/>
</dbReference>
<evidence type="ECO:0000256" key="2">
    <source>
        <dbReference type="ARBA" id="ARBA00005241"/>
    </source>
</evidence>
<dbReference type="CDD" id="cd17335">
    <property type="entry name" value="MFS_MFSD6"/>
    <property type="match status" value="1"/>
</dbReference>
<evidence type="ECO:0000313" key="10">
    <source>
        <dbReference type="Proteomes" id="UP000678499"/>
    </source>
</evidence>
<evidence type="ECO:0000256" key="3">
    <source>
        <dbReference type="ARBA" id="ARBA00022692"/>
    </source>
</evidence>
<feature type="region of interest" description="Disordered" evidence="6">
    <location>
        <begin position="70"/>
        <end position="90"/>
    </location>
</feature>
<dbReference type="SUPFAM" id="SSF103473">
    <property type="entry name" value="MFS general substrate transporter"/>
    <property type="match status" value="1"/>
</dbReference>
<evidence type="ECO:0000256" key="6">
    <source>
        <dbReference type="SAM" id="MobiDB-lite"/>
    </source>
</evidence>
<feature type="transmembrane region" description="Helical" evidence="7">
    <location>
        <begin position="537"/>
        <end position="557"/>
    </location>
</feature>
<comment type="subcellular location">
    <subcellularLocation>
        <location evidence="1">Membrane</location>
        <topology evidence="1">Multi-pass membrane protein</topology>
    </subcellularLocation>
</comment>
<feature type="transmembrane region" description="Helical" evidence="7">
    <location>
        <begin position="446"/>
        <end position="463"/>
    </location>
</feature>
<feature type="domain" description="Major facilitator superfamily associated" evidence="8">
    <location>
        <begin position="326"/>
        <end position="539"/>
    </location>
</feature>
<dbReference type="OrthoDB" id="5989317at2759"/>
<feature type="transmembrane region" description="Helical" evidence="7">
    <location>
        <begin position="276"/>
        <end position="294"/>
    </location>
</feature>
<dbReference type="InterPro" id="IPR024989">
    <property type="entry name" value="MFS_assoc_dom"/>
</dbReference>
<evidence type="ECO:0000259" key="8">
    <source>
        <dbReference type="Pfam" id="PF12832"/>
    </source>
</evidence>
<comment type="similarity">
    <text evidence="2">Belongs to the major facilitator superfamily. MFSD6 family.</text>
</comment>
<evidence type="ECO:0000256" key="4">
    <source>
        <dbReference type="ARBA" id="ARBA00022989"/>
    </source>
</evidence>
<keyword evidence="5 7" id="KW-0472">Membrane</keyword>
<protein>
    <recommendedName>
        <fullName evidence="8">Major facilitator superfamily associated domain-containing protein</fullName>
    </recommendedName>
</protein>
<evidence type="ECO:0000256" key="1">
    <source>
        <dbReference type="ARBA" id="ARBA00004141"/>
    </source>
</evidence>
<dbReference type="Gene3D" id="1.20.1250.20">
    <property type="entry name" value="MFS general substrate transporter like domains"/>
    <property type="match status" value="1"/>
</dbReference>
<dbReference type="EMBL" id="OA883441">
    <property type="protein sequence ID" value="CAD7278902.1"/>
    <property type="molecule type" value="Genomic_DNA"/>
</dbReference>
<feature type="compositionally biased region" description="Basic and acidic residues" evidence="6">
    <location>
        <begin position="70"/>
        <end position="80"/>
    </location>
</feature>
<feature type="transmembrane region" description="Helical" evidence="7">
    <location>
        <begin position="416"/>
        <end position="434"/>
    </location>
</feature>
<keyword evidence="10" id="KW-1185">Reference proteome</keyword>